<name>A0AAN8ZTK7_HALRR</name>
<comment type="caution">
    <text evidence="4">The sequence shown here is derived from an EMBL/GenBank/DDBJ whole genome shotgun (WGS) entry which is preliminary data.</text>
</comment>
<dbReference type="GO" id="GO:0005634">
    <property type="term" value="C:nucleus"/>
    <property type="evidence" value="ECO:0007669"/>
    <property type="project" value="TreeGrafter"/>
</dbReference>
<dbReference type="PROSITE" id="PS50297">
    <property type="entry name" value="ANK_REP_REGION"/>
    <property type="match status" value="2"/>
</dbReference>
<dbReference type="PANTHER" id="PTHR46677">
    <property type="entry name" value="SMC5-SMC6 COMPLEX LOCALIZATION FACTOR PROTEIN 1"/>
    <property type="match status" value="1"/>
</dbReference>
<feature type="repeat" description="ANK" evidence="1">
    <location>
        <begin position="1119"/>
        <end position="1151"/>
    </location>
</feature>
<dbReference type="SUPFAM" id="SSF52113">
    <property type="entry name" value="BRCT domain"/>
    <property type="match status" value="1"/>
</dbReference>
<dbReference type="InterPro" id="IPR036420">
    <property type="entry name" value="BRCT_dom_sf"/>
</dbReference>
<gene>
    <name evidence="4" type="ORF">SK128_001182</name>
</gene>
<proteinExistence type="predicted"/>
<dbReference type="Gene3D" id="3.40.50.10190">
    <property type="entry name" value="BRCT domain"/>
    <property type="match status" value="1"/>
</dbReference>
<dbReference type="PANTHER" id="PTHR46677:SF1">
    <property type="entry name" value="SMC5-SMC6 COMPLEX LOCALIZATION FACTOR PROTEIN 1"/>
    <property type="match status" value="1"/>
</dbReference>
<feature type="domain" description="BRCT" evidence="3">
    <location>
        <begin position="8"/>
        <end position="95"/>
    </location>
</feature>
<feature type="region of interest" description="Disordered" evidence="2">
    <location>
        <begin position="493"/>
        <end position="517"/>
    </location>
</feature>
<dbReference type="CDD" id="cd17738">
    <property type="entry name" value="BRCT_TopBP1_rpt7"/>
    <property type="match status" value="1"/>
</dbReference>
<dbReference type="PROSITE" id="PS50172">
    <property type="entry name" value="BRCT"/>
    <property type="match status" value="1"/>
</dbReference>
<dbReference type="InterPro" id="IPR042479">
    <property type="entry name" value="Slf1"/>
</dbReference>
<dbReference type="SMART" id="SM00248">
    <property type="entry name" value="ANK"/>
    <property type="match status" value="3"/>
</dbReference>
<dbReference type="FunFam" id="3.40.50.10190:FF:000018">
    <property type="entry name" value="DNA topoisomerase 2-binding protein 1"/>
    <property type="match status" value="1"/>
</dbReference>
<evidence type="ECO:0000313" key="4">
    <source>
        <dbReference type="EMBL" id="KAK7068076.1"/>
    </source>
</evidence>
<evidence type="ECO:0000259" key="3">
    <source>
        <dbReference type="PROSITE" id="PS50172"/>
    </source>
</evidence>
<dbReference type="InterPro" id="IPR001357">
    <property type="entry name" value="BRCT_dom"/>
</dbReference>
<dbReference type="PROSITE" id="PS50088">
    <property type="entry name" value="ANK_REPEAT"/>
    <property type="match status" value="2"/>
</dbReference>
<protein>
    <recommendedName>
        <fullName evidence="3">BRCT domain-containing protein</fullName>
    </recommendedName>
</protein>
<dbReference type="InterPro" id="IPR002110">
    <property type="entry name" value="Ankyrin_rpt"/>
</dbReference>
<dbReference type="GO" id="GO:1990166">
    <property type="term" value="P:protein localization to site of double-strand break"/>
    <property type="evidence" value="ECO:0007669"/>
    <property type="project" value="TreeGrafter"/>
</dbReference>
<evidence type="ECO:0000256" key="2">
    <source>
        <dbReference type="SAM" id="MobiDB-lite"/>
    </source>
</evidence>
<dbReference type="GO" id="GO:0035861">
    <property type="term" value="C:site of double-strand break"/>
    <property type="evidence" value="ECO:0007669"/>
    <property type="project" value="TreeGrafter"/>
</dbReference>
<organism evidence="4 5">
    <name type="scientific">Halocaridina rubra</name>
    <name type="common">Hawaiian red shrimp</name>
    <dbReference type="NCBI Taxonomy" id="373956"/>
    <lineage>
        <taxon>Eukaryota</taxon>
        <taxon>Metazoa</taxon>
        <taxon>Ecdysozoa</taxon>
        <taxon>Arthropoda</taxon>
        <taxon>Crustacea</taxon>
        <taxon>Multicrustacea</taxon>
        <taxon>Malacostraca</taxon>
        <taxon>Eumalacostraca</taxon>
        <taxon>Eucarida</taxon>
        <taxon>Decapoda</taxon>
        <taxon>Pleocyemata</taxon>
        <taxon>Caridea</taxon>
        <taxon>Atyoidea</taxon>
        <taxon>Atyidae</taxon>
        <taxon>Halocaridina</taxon>
    </lineage>
</organism>
<feature type="repeat" description="ANK" evidence="1">
    <location>
        <begin position="1174"/>
        <end position="1200"/>
    </location>
</feature>
<dbReference type="Pfam" id="PF12796">
    <property type="entry name" value="Ank_2"/>
    <property type="match status" value="1"/>
</dbReference>
<sequence>MASCTSETKKFIFSGFTFQHPEVLKLHKYIEELGGVVVDRKDKFTFLCTHVIAKTFQCTEKILAGLAAGKWLLKTKYLEDSYKKGHWLDERNYELQESDQVAKYFRIMRIAEERGLYDGWTFYVKLCDKSMTRSCRRILTAGDGEIVTELDISKACAVLSEKSLIGVVREKVGPSIPIIDSVYIKDTLILKRLPQYLRKYLLDGRGVRYLPPRANKNRKPVEFIEEKPRNLKRFPEGSSFPNKRLCISSRSRCPSTPVKQTRIDQFIRVGATPEVVVIPESPLRPSTSKHVRRRGLTVPFSPEKNSLITQFLVKKEPISRNRVNGDNESCTPDTDRDITVLKHFRSKTPVHKIMIKSDDDSDCFLTRVERNSLKPDKISKSKTRALISSINTEDSTKNLDLHIPKLETRSISSKHNLSLNKLDDKKGKRNVRDPDHVENEDRLFSSSFFQREKFSSTDKNSLTLRRASASLKSTVDNENCSKTNSIFMLELHSTPREPVSSSDAASKRKSVKGHLSKDRVPLKENLVSVNGSISQNVVEDSTETSPLVSKACSLNTEDRGAIEYEEEELPELLPSRTVESSCPAASVFSNKSEGERDRFAVSSMNNENSYIPAAGSPSVDFRTKNVKPENKLPAVFPNESIKKDPYESMKKVSEEAIKAKHSKSIPVHFSVDDLKGTVMKFVKFTKYRKNTGFSSTACMSNRRKTDLDSSQTEEEDLQHLLNPASTFRSSLTVRELDQRETAQFESSCDDAALYSKLEMTDKETLIYGMDMLKVFVTPFTYPPPHILGHLLQNMAFEVEDNLVNTRAIEFLYLILEYFPPTTSQMRTYYAKALEAAAILDKSFTTQAYLLWKFISRPIEALQEDYDTLNEATSSSSVENDDSRKKSCLMLLKYIVALVNADLLEPNFRESVKEHLTWRIFFNNIQDWRQITPPVKQLLRLWVSSICLPVEVRFCLGSLVSAVMEVLWRCERPMLLPVNSLPESLNNFANHFLHLQGIESKVILQLQRELPSAWSRSVFGSIVFLNEAQNISSDISLREIVEYGSLIHEENTKSKSKLKTERIVDTTTSLSSSSRLQKKINKRNFKGETKLMRACMKGSAKDVQELLSVPGIDVNLCDNNGWTPLHEAALRGHYECVKLLLNYNGQNSLNMKNSIHLYLKTADYYTCSIFAKSHEGYTALHDAVSNNHLKTVKLLLDYGGDALLNIENNNKETAFNLFASQEMQELLKSYKGMPPLKGSHKLQHVKRQCTYQAGISNRHILLKTYDDRLQFLVVFTNNYLEATGIRFCRFNMTIEKLERHNQQKSTTKELQATHDKTSSVFQSQSSLASVNSSRTGENKIANKRLVEYNKLSKRLENLKLTEAEEQTFNELFAITYNNIRLCSSLTVDIDGPRNEPDFLKAMRNLFV</sequence>
<evidence type="ECO:0000313" key="5">
    <source>
        <dbReference type="Proteomes" id="UP001381693"/>
    </source>
</evidence>
<dbReference type="InterPro" id="IPR036770">
    <property type="entry name" value="Ankyrin_rpt-contain_sf"/>
</dbReference>
<evidence type="ECO:0000256" key="1">
    <source>
        <dbReference type="PROSITE-ProRule" id="PRU00023"/>
    </source>
</evidence>
<dbReference type="SUPFAM" id="SSF48403">
    <property type="entry name" value="Ankyrin repeat"/>
    <property type="match status" value="1"/>
</dbReference>
<dbReference type="EMBL" id="JAXCGZ010017456">
    <property type="protein sequence ID" value="KAK7068076.1"/>
    <property type="molecule type" value="Genomic_DNA"/>
</dbReference>
<dbReference type="SMART" id="SM00292">
    <property type="entry name" value="BRCT"/>
    <property type="match status" value="1"/>
</dbReference>
<dbReference type="GO" id="GO:2000781">
    <property type="term" value="P:positive regulation of double-strand break repair"/>
    <property type="evidence" value="ECO:0007669"/>
    <property type="project" value="InterPro"/>
</dbReference>
<keyword evidence="5" id="KW-1185">Reference proteome</keyword>
<dbReference type="GO" id="GO:0006974">
    <property type="term" value="P:DNA damage response"/>
    <property type="evidence" value="ECO:0007669"/>
    <property type="project" value="TreeGrafter"/>
</dbReference>
<reference evidence="4 5" key="1">
    <citation type="submission" date="2023-11" db="EMBL/GenBank/DDBJ databases">
        <title>Halocaridina rubra genome assembly.</title>
        <authorList>
            <person name="Smith C."/>
        </authorList>
    </citation>
    <scope>NUCLEOTIDE SEQUENCE [LARGE SCALE GENOMIC DNA]</scope>
    <source>
        <strain evidence="4">EP-1</strain>
        <tissue evidence="4">Whole</tissue>
    </source>
</reference>
<accession>A0AAN8ZTK7</accession>
<dbReference type="Proteomes" id="UP001381693">
    <property type="component" value="Unassembled WGS sequence"/>
</dbReference>
<keyword evidence="1" id="KW-0040">ANK repeat</keyword>
<dbReference type="Gene3D" id="1.25.40.20">
    <property type="entry name" value="Ankyrin repeat-containing domain"/>
    <property type="match status" value="2"/>
</dbReference>